<sequence>MRTLKIELSDELYEDLKSTNLDIQSKIKDYIATLVDDGYPSISTDEAKKRVSDAVDRYRNGTGNYLNDDEYFKHKSNMINSLKSKYASN</sequence>
<dbReference type="RefSeq" id="WP_105916276.1">
    <property type="nucleotide sequence ID" value="NZ_CP060693.1"/>
</dbReference>
<reference evidence="1 3" key="1">
    <citation type="submission" date="2017-09" db="EMBL/GenBank/DDBJ databases">
        <title>Reassesment of A. cryaerophilus.</title>
        <authorList>
            <person name="Perez-Cataluna A."/>
            <person name="Collado L."/>
            <person name="Salgado O."/>
            <person name="Lefinanco V."/>
            <person name="Figueras M.J."/>
        </authorList>
    </citation>
    <scope>NUCLEOTIDE SEQUENCE [LARGE SCALE GENOMIC DNA]</scope>
    <source>
        <strain evidence="1 3">LMG 10210</strain>
    </source>
</reference>
<dbReference type="AlphaFoldDB" id="A0A2S9SYB0"/>
<dbReference type="Proteomes" id="UP000515842">
    <property type="component" value="Chromosome"/>
</dbReference>
<proteinExistence type="predicted"/>
<accession>A0A2S9SYB0</accession>
<protein>
    <submittedName>
        <fullName evidence="1">Uncharacterized protein</fullName>
    </submittedName>
</protein>
<dbReference type="Proteomes" id="UP000238281">
    <property type="component" value="Unassembled WGS sequence"/>
</dbReference>
<gene>
    <name evidence="1" type="ORF">CJ673_11475</name>
    <name evidence="2" type="ORF">HOO34_01860</name>
</gene>
<evidence type="ECO:0000313" key="2">
    <source>
        <dbReference type="EMBL" id="QNM90506.1"/>
    </source>
</evidence>
<organism evidence="1 3">
    <name type="scientific">Aliarcobacter cryaerophilus</name>
    <dbReference type="NCBI Taxonomy" id="28198"/>
    <lineage>
        <taxon>Bacteria</taxon>
        <taxon>Pseudomonadati</taxon>
        <taxon>Campylobacterota</taxon>
        <taxon>Epsilonproteobacteria</taxon>
        <taxon>Campylobacterales</taxon>
        <taxon>Arcobacteraceae</taxon>
        <taxon>Aliarcobacter</taxon>
    </lineage>
</organism>
<evidence type="ECO:0000313" key="3">
    <source>
        <dbReference type="Proteomes" id="UP000238281"/>
    </source>
</evidence>
<dbReference type="EMBL" id="NXGE01000025">
    <property type="protein sequence ID" value="PRM91575.1"/>
    <property type="molecule type" value="Genomic_DNA"/>
</dbReference>
<evidence type="ECO:0000313" key="4">
    <source>
        <dbReference type="Proteomes" id="UP000515842"/>
    </source>
</evidence>
<evidence type="ECO:0000313" key="1">
    <source>
        <dbReference type="EMBL" id="PRM91575.1"/>
    </source>
</evidence>
<dbReference type="EMBL" id="CP060693">
    <property type="protein sequence ID" value="QNM90506.1"/>
    <property type="molecule type" value="Genomic_DNA"/>
</dbReference>
<reference evidence="2 4" key="2">
    <citation type="journal article" date="2020" name="Front. Microbiol.">
        <title>Genomic Analysis and Antimicrobial Resistance of Aliarcobacter cryaerophilus Strains From German Water Poultry.</title>
        <authorList>
            <person name="Muller E."/>
            <person name="Hotzel H."/>
            <person name="Ahlers C."/>
            <person name="Hanel I."/>
            <person name="Tomaso H."/>
            <person name="Abdel-Glil M.Y."/>
        </authorList>
    </citation>
    <scope>NUCLEOTIDE SEQUENCE [LARGE SCALE GENOMIC DNA]</scope>
    <source>
        <strain evidence="2 4">16CS1285-4</strain>
    </source>
</reference>
<name>A0A2S9SYB0_9BACT</name>